<dbReference type="PROSITE" id="PS50112">
    <property type="entry name" value="PAS"/>
    <property type="match status" value="3"/>
</dbReference>
<evidence type="ECO:0000313" key="18">
    <source>
        <dbReference type="EMBL" id="MBE9213869.1"/>
    </source>
</evidence>
<comment type="caution">
    <text evidence="18">The sequence shown here is derived from an EMBL/GenBank/DDBJ whole genome shotgun (WGS) entry which is preliminary data.</text>
</comment>
<evidence type="ECO:0000256" key="2">
    <source>
        <dbReference type="ARBA" id="ARBA00004429"/>
    </source>
</evidence>
<dbReference type="SUPFAM" id="SSF55874">
    <property type="entry name" value="ATPase domain of HSP90 chaperone/DNA topoisomerase II/histidine kinase"/>
    <property type="match status" value="1"/>
</dbReference>
<dbReference type="Gene3D" id="3.30.565.10">
    <property type="entry name" value="Histidine kinase-like ATPase, C-terminal domain"/>
    <property type="match status" value="1"/>
</dbReference>
<dbReference type="InterPro" id="IPR004358">
    <property type="entry name" value="Sig_transdc_His_kin-like_C"/>
</dbReference>
<dbReference type="PANTHER" id="PTHR43304">
    <property type="entry name" value="PHYTOCHROME-LIKE PROTEIN CPH1"/>
    <property type="match status" value="1"/>
</dbReference>
<keyword evidence="5" id="KW-0997">Cell inner membrane</keyword>
<evidence type="ECO:0000256" key="1">
    <source>
        <dbReference type="ARBA" id="ARBA00000085"/>
    </source>
</evidence>
<evidence type="ECO:0000256" key="14">
    <source>
        <dbReference type="ARBA" id="ARBA00023136"/>
    </source>
</evidence>
<keyword evidence="14" id="KW-0472">Membrane</keyword>
<dbReference type="InterPro" id="IPR005467">
    <property type="entry name" value="His_kinase_dom"/>
</dbReference>
<evidence type="ECO:0000256" key="9">
    <source>
        <dbReference type="ARBA" id="ARBA00022737"/>
    </source>
</evidence>
<dbReference type="PRINTS" id="PR00344">
    <property type="entry name" value="BCTRLSENSOR"/>
</dbReference>
<comment type="catalytic activity">
    <reaction evidence="1">
        <text>ATP + protein L-histidine = ADP + protein N-phospho-L-histidine.</text>
        <dbReference type="EC" id="2.7.13.3"/>
    </reaction>
</comment>
<dbReference type="Proteomes" id="UP000620559">
    <property type="component" value="Unassembled WGS sequence"/>
</dbReference>
<dbReference type="InterPro" id="IPR000700">
    <property type="entry name" value="PAS-assoc_C"/>
</dbReference>
<evidence type="ECO:0000259" key="16">
    <source>
        <dbReference type="PROSITE" id="PS50112"/>
    </source>
</evidence>
<evidence type="ECO:0000256" key="5">
    <source>
        <dbReference type="ARBA" id="ARBA00022519"/>
    </source>
</evidence>
<keyword evidence="10" id="KW-0547">Nucleotide-binding</keyword>
<dbReference type="InterPro" id="IPR035965">
    <property type="entry name" value="PAS-like_dom_sf"/>
</dbReference>
<feature type="domain" description="PAC" evidence="17">
    <location>
        <begin position="230"/>
        <end position="282"/>
    </location>
</feature>
<dbReference type="InterPro" id="IPR036097">
    <property type="entry name" value="HisK_dim/P_sf"/>
</dbReference>
<keyword evidence="7" id="KW-0808">Transferase</keyword>
<keyword evidence="11" id="KW-0418">Kinase</keyword>
<proteinExistence type="predicted"/>
<dbReference type="AlphaFoldDB" id="A0A8J7JTL4"/>
<keyword evidence="6" id="KW-0597">Phosphoprotein</keyword>
<organism evidence="18 19">
    <name type="scientific">Plectonema cf. radiosum LEGE 06105</name>
    <dbReference type="NCBI Taxonomy" id="945769"/>
    <lineage>
        <taxon>Bacteria</taxon>
        <taxon>Bacillati</taxon>
        <taxon>Cyanobacteriota</taxon>
        <taxon>Cyanophyceae</taxon>
        <taxon>Oscillatoriophycideae</taxon>
        <taxon>Oscillatoriales</taxon>
        <taxon>Microcoleaceae</taxon>
        <taxon>Plectonema</taxon>
    </lineage>
</organism>
<keyword evidence="13" id="KW-0902">Two-component regulatory system</keyword>
<dbReference type="InterPro" id="IPR036890">
    <property type="entry name" value="HATPase_C_sf"/>
</dbReference>
<dbReference type="Pfam" id="PF00512">
    <property type="entry name" value="HisKA"/>
    <property type="match status" value="1"/>
</dbReference>
<feature type="domain" description="PAS" evidence="16">
    <location>
        <begin position="16"/>
        <end position="86"/>
    </location>
</feature>
<dbReference type="InterPro" id="IPR013655">
    <property type="entry name" value="PAS_fold_3"/>
</dbReference>
<dbReference type="RefSeq" id="WP_193921141.1">
    <property type="nucleotide sequence ID" value="NZ_JADEWL010000044.1"/>
</dbReference>
<keyword evidence="8" id="KW-0812">Transmembrane</keyword>
<dbReference type="PANTHER" id="PTHR43304:SF1">
    <property type="entry name" value="PAC DOMAIN-CONTAINING PROTEIN"/>
    <property type="match status" value="1"/>
</dbReference>
<evidence type="ECO:0000256" key="8">
    <source>
        <dbReference type="ARBA" id="ARBA00022692"/>
    </source>
</evidence>
<sequence>MNPSRYTASSNNTPQIDAPFERIVQSMAQIIWCANRDGQATYFNQQWYQLTGLDENQSLGLNFLQAVDSQQRNGVSQSWFSAINRQQLWKYEFIIIHQDNQAHWYAATGQPCFDESGEIIEWVVVCQNIDEYKNIETELKQQQVSQKVNLEIQKYFERLTLALDAAKMGSWHWDSFTNKNLWTPYHDVIFGYEPGNGEHTYEDWVSRVHPDDLALAESAWKTALREHKDYACEYRIVLPDGSVRWVESYGRYYYDDDGKALRMAGTVIDISERKKQQQALQESERRYSTLAQISPVGIFRCDTSVNLLYVNQRWCEITGYSFEEVINQEWRQIIHPEDIARVEAEVKRTIQDKIPLECEFRFQRPDKSLVWVFTQSVAEMNADEVVIGYVGTVTDITQRKQWEEALQESEKRFRSTFEQAAVGIAHADLSGKFIRVNQKLCDILGYSREELLQFRFHQITHPDDLRSDLKKVRDLLAGRTENFSMEKRYICKDGSVIWVEITVSFVCQPNGSPKYFLSVIQDISGRKQVETQLQLRAQELEELNILLTDTTTKLRKRNSELDQFAYIASHDLKAPLRAIANLSQWLEDDLSTVLEAENRRYLELLRQRVYRMEALINGLLQYSRVGRIDTAKEIVNVGQLLEEIIEDIAPPENFTIEVKHPMPILNTKGMMLRRVLRNLIDNAITHHHGGEGHIKISVEDKGEFYEFAVSDDGPGISPQYHDKIFVIFQTLQARDQKEGTGVGLSIVKKILESQGATITVESDVGKGSTFRFNWHKSS</sequence>
<feature type="domain" description="PAS" evidence="16">
    <location>
        <begin position="283"/>
        <end position="353"/>
    </location>
</feature>
<dbReference type="EMBL" id="JADEWL010000044">
    <property type="protein sequence ID" value="MBE9213869.1"/>
    <property type="molecule type" value="Genomic_DNA"/>
</dbReference>
<dbReference type="EC" id="2.7.13.3" evidence="3"/>
<dbReference type="CDD" id="cd00082">
    <property type="entry name" value="HisKA"/>
    <property type="match status" value="1"/>
</dbReference>
<evidence type="ECO:0000256" key="11">
    <source>
        <dbReference type="ARBA" id="ARBA00022777"/>
    </source>
</evidence>
<name>A0A8J7JTL4_9CYAN</name>
<dbReference type="Gene3D" id="2.10.70.100">
    <property type="match status" value="1"/>
</dbReference>
<dbReference type="NCBIfam" id="TIGR00229">
    <property type="entry name" value="sensory_box"/>
    <property type="match status" value="4"/>
</dbReference>
<keyword evidence="4" id="KW-1003">Cell membrane</keyword>
<dbReference type="FunFam" id="2.10.70.100:FF:000001">
    <property type="entry name" value="Sensory transduction histidine kinase"/>
    <property type="match status" value="1"/>
</dbReference>
<evidence type="ECO:0000256" key="4">
    <source>
        <dbReference type="ARBA" id="ARBA00022475"/>
    </source>
</evidence>
<dbReference type="PROSITE" id="PS50109">
    <property type="entry name" value="HIS_KIN"/>
    <property type="match status" value="1"/>
</dbReference>
<dbReference type="Gene3D" id="1.10.287.130">
    <property type="match status" value="1"/>
</dbReference>
<dbReference type="CDD" id="cd00075">
    <property type="entry name" value="HATPase"/>
    <property type="match status" value="1"/>
</dbReference>
<dbReference type="InterPro" id="IPR001610">
    <property type="entry name" value="PAC"/>
</dbReference>
<dbReference type="Pfam" id="PF13426">
    <property type="entry name" value="PAS_9"/>
    <property type="match status" value="1"/>
</dbReference>
<accession>A0A8J7JTL4</accession>
<dbReference type="InterPro" id="IPR003661">
    <property type="entry name" value="HisK_dim/P_dom"/>
</dbReference>
<dbReference type="Gene3D" id="3.30.450.20">
    <property type="entry name" value="PAS domain"/>
    <property type="match status" value="4"/>
</dbReference>
<dbReference type="PROSITE" id="PS50113">
    <property type="entry name" value="PAC"/>
    <property type="match status" value="4"/>
</dbReference>
<dbReference type="SUPFAM" id="SSF55785">
    <property type="entry name" value="PYP-like sensor domain (PAS domain)"/>
    <property type="match status" value="4"/>
</dbReference>
<evidence type="ECO:0000313" key="19">
    <source>
        <dbReference type="Proteomes" id="UP000620559"/>
    </source>
</evidence>
<evidence type="ECO:0000259" key="17">
    <source>
        <dbReference type="PROSITE" id="PS50113"/>
    </source>
</evidence>
<dbReference type="GO" id="GO:0005886">
    <property type="term" value="C:plasma membrane"/>
    <property type="evidence" value="ECO:0007669"/>
    <property type="project" value="UniProtKB-SubCell"/>
</dbReference>
<dbReference type="GO" id="GO:0000166">
    <property type="term" value="F:nucleotide binding"/>
    <property type="evidence" value="ECO:0007669"/>
    <property type="project" value="UniProtKB-KW"/>
</dbReference>
<protein>
    <recommendedName>
        <fullName evidence="3">histidine kinase</fullName>
        <ecNumber evidence="3">2.7.13.3</ecNumber>
    </recommendedName>
</protein>
<feature type="domain" description="PAC" evidence="17">
    <location>
        <begin position="89"/>
        <end position="141"/>
    </location>
</feature>
<dbReference type="SMART" id="SM00086">
    <property type="entry name" value="PAC"/>
    <property type="match status" value="4"/>
</dbReference>
<feature type="domain" description="PAS" evidence="16">
    <location>
        <begin position="409"/>
        <end position="479"/>
    </location>
</feature>
<evidence type="ECO:0000259" key="15">
    <source>
        <dbReference type="PROSITE" id="PS50109"/>
    </source>
</evidence>
<keyword evidence="9" id="KW-0677">Repeat</keyword>
<keyword evidence="12" id="KW-1133">Transmembrane helix</keyword>
<dbReference type="SMART" id="SM00388">
    <property type="entry name" value="HisKA"/>
    <property type="match status" value="1"/>
</dbReference>
<dbReference type="SMART" id="SM00387">
    <property type="entry name" value="HATPase_c"/>
    <property type="match status" value="1"/>
</dbReference>
<comment type="subcellular location">
    <subcellularLocation>
        <location evidence="2">Cell inner membrane</location>
        <topology evidence="2">Multi-pass membrane protein</topology>
    </subcellularLocation>
</comment>
<dbReference type="SMART" id="SM00091">
    <property type="entry name" value="PAS"/>
    <property type="match status" value="4"/>
</dbReference>
<dbReference type="InterPro" id="IPR000014">
    <property type="entry name" value="PAS"/>
</dbReference>
<evidence type="ECO:0000256" key="13">
    <source>
        <dbReference type="ARBA" id="ARBA00023012"/>
    </source>
</evidence>
<dbReference type="InterPro" id="IPR052162">
    <property type="entry name" value="Sensor_kinase/Photoreceptor"/>
</dbReference>
<dbReference type="CDD" id="cd00130">
    <property type="entry name" value="PAS"/>
    <property type="match status" value="4"/>
</dbReference>
<dbReference type="InterPro" id="IPR003594">
    <property type="entry name" value="HATPase_dom"/>
</dbReference>
<evidence type="ECO:0000256" key="10">
    <source>
        <dbReference type="ARBA" id="ARBA00022741"/>
    </source>
</evidence>
<evidence type="ECO:0000256" key="12">
    <source>
        <dbReference type="ARBA" id="ARBA00022989"/>
    </source>
</evidence>
<dbReference type="Pfam" id="PF08447">
    <property type="entry name" value="PAS_3"/>
    <property type="match status" value="3"/>
</dbReference>
<keyword evidence="19" id="KW-1185">Reference proteome</keyword>
<gene>
    <name evidence="18" type="ORF">IQ247_14540</name>
</gene>
<feature type="domain" description="Histidine kinase" evidence="15">
    <location>
        <begin position="567"/>
        <end position="778"/>
    </location>
</feature>
<evidence type="ECO:0000256" key="6">
    <source>
        <dbReference type="ARBA" id="ARBA00022553"/>
    </source>
</evidence>
<feature type="domain" description="PAC" evidence="17">
    <location>
        <begin position="483"/>
        <end position="535"/>
    </location>
</feature>
<dbReference type="GO" id="GO:0000155">
    <property type="term" value="F:phosphorelay sensor kinase activity"/>
    <property type="evidence" value="ECO:0007669"/>
    <property type="project" value="InterPro"/>
</dbReference>
<dbReference type="Pfam" id="PF02518">
    <property type="entry name" value="HATPase_c"/>
    <property type="match status" value="1"/>
</dbReference>
<evidence type="ECO:0000256" key="3">
    <source>
        <dbReference type="ARBA" id="ARBA00012438"/>
    </source>
</evidence>
<dbReference type="SUPFAM" id="SSF47384">
    <property type="entry name" value="Homodimeric domain of signal transducing histidine kinase"/>
    <property type="match status" value="1"/>
</dbReference>
<reference evidence="18" key="1">
    <citation type="submission" date="2020-10" db="EMBL/GenBank/DDBJ databases">
        <authorList>
            <person name="Castelo-Branco R."/>
            <person name="Eusebio N."/>
            <person name="Adriana R."/>
            <person name="Vieira A."/>
            <person name="Brugerolle De Fraissinette N."/>
            <person name="Rezende De Castro R."/>
            <person name="Schneider M.P."/>
            <person name="Vasconcelos V."/>
            <person name="Leao P.N."/>
        </authorList>
    </citation>
    <scope>NUCLEOTIDE SEQUENCE</scope>
    <source>
        <strain evidence="18">LEGE 06105</strain>
    </source>
</reference>
<feature type="domain" description="PAC" evidence="17">
    <location>
        <begin position="356"/>
        <end position="408"/>
    </location>
</feature>
<evidence type="ECO:0000256" key="7">
    <source>
        <dbReference type="ARBA" id="ARBA00022679"/>
    </source>
</evidence>